<dbReference type="EMBL" id="JBDKWZ010000002">
    <property type="protein sequence ID" value="MEN7547155.1"/>
    <property type="molecule type" value="Genomic_DNA"/>
</dbReference>
<evidence type="ECO:0000259" key="2">
    <source>
        <dbReference type="Pfam" id="PF14451"/>
    </source>
</evidence>
<dbReference type="RefSeq" id="WP_346819941.1">
    <property type="nucleotide sequence ID" value="NZ_JBDKWZ010000002.1"/>
</dbReference>
<dbReference type="InterPro" id="IPR002782">
    <property type="entry name" value="Mut7-C_RNAse_dom"/>
</dbReference>
<dbReference type="Pfam" id="PF01927">
    <property type="entry name" value="Mut7-C"/>
    <property type="match status" value="1"/>
</dbReference>
<dbReference type="Pfam" id="PF14451">
    <property type="entry name" value="Ub-Mut7C"/>
    <property type="match status" value="1"/>
</dbReference>
<reference evidence="3 4" key="1">
    <citation type="submission" date="2024-04" db="EMBL/GenBank/DDBJ databases">
        <title>Novel genus in family Flammeovirgaceae.</title>
        <authorList>
            <person name="Nguyen T.H."/>
            <person name="Vuong T.Q."/>
            <person name="Le H."/>
            <person name="Kim S.-G."/>
        </authorList>
    </citation>
    <scope>NUCLEOTIDE SEQUENCE [LARGE SCALE GENOMIC DNA]</scope>
    <source>
        <strain evidence="3 4">JCM 23209</strain>
    </source>
</reference>
<dbReference type="AlphaFoldDB" id="A0AAW9S411"/>
<protein>
    <submittedName>
        <fullName evidence="3">Mut7-C RNAse domain-containing protein</fullName>
    </submittedName>
</protein>
<keyword evidence="4" id="KW-1185">Reference proteome</keyword>
<gene>
    <name evidence="3" type="ORF">AAG747_04505</name>
</gene>
<dbReference type="Proteomes" id="UP001403385">
    <property type="component" value="Unassembled WGS sequence"/>
</dbReference>
<evidence type="ECO:0000259" key="1">
    <source>
        <dbReference type="Pfam" id="PF01927"/>
    </source>
</evidence>
<sequence length="257" mass="29975">MSIEEAKHSATFSFSGNLNDFLPEESKNVNIPYHFKKHPAVKHAIEAMGVPHIEVDGILVNQCPVKFDYPLQDKDRVQVFPIGSFSTIPQEGHLQAPLKAHEVKFILDVHLSKLNVFLRLAGIDSYYNKDYDDPEIVQLAEIHGRIALTRDKGLLRRKILSRGYWIRSTDPKEQFWEVMHRYNLWSSVQLVHRCVQCNTTLVPIAKERILSLIPAFIYKMYRQFYYCPACQKAYWDGPHFQLVKQLIEEFKEQQSLT</sequence>
<accession>A0AAW9S411</accession>
<dbReference type="InterPro" id="IPR027798">
    <property type="entry name" value="Ub_Mut7C"/>
</dbReference>
<feature type="domain" description="Mut7-C RNAse" evidence="1">
    <location>
        <begin position="104"/>
        <end position="246"/>
    </location>
</feature>
<organism evidence="3 4">
    <name type="scientific">Rapidithrix thailandica</name>
    <dbReference type="NCBI Taxonomy" id="413964"/>
    <lineage>
        <taxon>Bacteria</taxon>
        <taxon>Pseudomonadati</taxon>
        <taxon>Bacteroidota</taxon>
        <taxon>Cytophagia</taxon>
        <taxon>Cytophagales</taxon>
        <taxon>Flammeovirgaceae</taxon>
        <taxon>Rapidithrix</taxon>
    </lineage>
</organism>
<evidence type="ECO:0000313" key="4">
    <source>
        <dbReference type="Proteomes" id="UP001403385"/>
    </source>
</evidence>
<proteinExistence type="predicted"/>
<evidence type="ECO:0000313" key="3">
    <source>
        <dbReference type="EMBL" id="MEN7547155.1"/>
    </source>
</evidence>
<comment type="caution">
    <text evidence="3">The sequence shown here is derived from an EMBL/GenBank/DDBJ whole genome shotgun (WGS) entry which is preliminary data.</text>
</comment>
<dbReference type="PANTHER" id="PTHR39081:SF1">
    <property type="entry name" value="MUT7-C RNASE DOMAIN-CONTAINING PROTEIN"/>
    <property type="match status" value="1"/>
</dbReference>
<name>A0AAW9S411_9BACT</name>
<feature type="domain" description="Ubiquitin Mut7-C" evidence="2">
    <location>
        <begin position="9"/>
        <end position="82"/>
    </location>
</feature>
<dbReference type="PANTHER" id="PTHR39081">
    <property type="entry name" value="MUT7-C DOMAIN-CONTAINING PROTEIN"/>
    <property type="match status" value="1"/>
</dbReference>